<protein>
    <submittedName>
        <fullName evidence="3">Peptidase S1 domain-containing protein</fullName>
    </submittedName>
</protein>
<name>A0A914P4E5_9BILA</name>
<dbReference type="Proteomes" id="UP000887578">
    <property type="component" value="Unplaced"/>
</dbReference>
<accession>A0A914P4E5</accession>
<dbReference type="Gene3D" id="2.40.10.10">
    <property type="entry name" value="Trypsin-like serine proteases"/>
    <property type="match status" value="1"/>
</dbReference>
<sequence>MFLTNRTYVPDDEHYICTGAILGYRWVLTSYQCIFPLLMMGNYTTVFTGSSKSLSGRTNAINNYRLPVNLTPYLPIGVDITLLELDGFVPFDNISNLIKISSKTDFEENINLTIVGYSWYRDVNDTSTFHDARHSSISYLSQGNCENKENEYLMCVGGDVDNDDGGANYQANDASLILTEIDGDFVLSGIVALVVNGQLQ</sequence>
<dbReference type="InterPro" id="IPR043504">
    <property type="entry name" value="Peptidase_S1_PA_chymotrypsin"/>
</dbReference>
<dbReference type="InterPro" id="IPR009003">
    <property type="entry name" value="Peptidase_S1_PA"/>
</dbReference>
<keyword evidence="2" id="KW-1185">Reference proteome</keyword>
<dbReference type="GO" id="GO:0006508">
    <property type="term" value="P:proteolysis"/>
    <property type="evidence" value="ECO:0007669"/>
    <property type="project" value="InterPro"/>
</dbReference>
<reference evidence="3" key="1">
    <citation type="submission" date="2022-11" db="UniProtKB">
        <authorList>
            <consortium name="WormBaseParasite"/>
        </authorList>
    </citation>
    <scope>IDENTIFICATION</scope>
</reference>
<dbReference type="Pfam" id="PF00089">
    <property type="entry name" value="Trypsin"/>
    <property type="match status" value="1"/>
</dbReference>
<evidence type="ECO:0000313" key="2">
    <source>
        <dbReference type="Proteomes" id="UP000887578"/>
    </source>
</evidence>
<dbReference type="GO" id="GO:0004252">
    <property type="term" value="F:serine-type endopeptidase activity"/>
    <property type="evidence" value="ECO:0007669"/>
    <property type="project" value="InterPro"/>
</dbReference>
<dbReference type="AlphaFoldDB" id="A0A914P4E5"/>
<dbReference type="InterPro" id="IPR001254">
    <property type="entry name" value="Trypsin_dom"/>
</dbReference>
<evidence type="ECO:0000313" key="3">
    <source>
        <dbReference type="WBParaSite" id="PDA_v2.g12746.t1"/>
    </source>
</evidence>
<organism evidence="2 3">
    <name type="scientific">Panagrolaimus davidi</name>
    <dbReference type="NCBI Taxonomy" id="227884"/>
    <lineage>
        <taxon>Eukaryota</taxon>
        <taxon>Metazoa</taxon>
        <taxon>Ecdysozoa</taxon>
        <taxon>Nematoda</taxon>
        <taxon>Chromadorea</taxon>
        <taxon>Rhabditida</taxon>
        <taxon>Tylenchina</taxon>
        <taxon>Panagrolaimomorpha</taxon>
        <taxon>Panagrolaimoidea</taxon>
        <taxon>Panagrolaimidae</taxon>
        <taxon>Panagrolaimus</taxon>
    </lineage>
</organism>
<dbReference type="SUPFAM" id="SSF50494">
    <property type="entry name" value="Trypsin-like serine proteases"/>
    <property type="match status" value="1"/>
</dbReference>
<dbReference type="WBParaSite" id="PDA_v2.g12746.t1">
    <property type="protein sequence ID" value="PDA_v2.g12746.t1"/>
    <property type="gene ID" value="PDA_v2.g12746"/>
</dbReference>
<proteinExistence type="predicted"/>
<feature type="domain" description="Peptidase S1" evidence="1">
    <location>
        <begin position="14"/>
        <end position="163"/>
    </location>
</feature>
<evidence type="ECO:0000259" key="1">
    <source>
        <dbReference type="Pfam" id="PF00089"/>
    </source>
</evidence>